<dbReference type="PANTHER" id="PTHR33209">
    <property type="entry name" value="PROTEASE 4"/>
    <property type="match status" value="1"/>
</dbReference>
<organism evidence="10 11">
    <name type="scientific">Chlorobium phaeovibrioides</name>
    <dbReference type="NCBI Taxonomy" id="1094"/>
    <lineage>
        <taxon>Bacteria</taxon>
        <taxon>Pseudomonadati</taxon>
        <taxon>Chlorobiota</taxon>
        <taxon>Chlorobiia</taxon>
        <taxon>Chlorobiales</taxon>
        <taxon>Chlorobiaceae</taxon>
        <taxon>Chlorobium/Pelodictyon group</taxon>
        <taxon>Chlorobium</taxon>
    </lineage>
</organism>
<dbReference type="PANTHER" id="PTHR33209:SF1">
    <property type="entry name" value="PEPTIDASE S49 DOMAIN-CONTAINING PROTEIN"/>
    <property type="match status" value="1"/>
</dbReference>
<keyword evidence="5" id="KW-0720">Serine protease</keyword>
<dbReference type="SUPFAM" id="SSF52096">
    <property type="entry name" value="ClpP/crotonase"/>
    <property type="match status" value="2"/>
</dbReference>
<comment type="caution">
    <text evidence="10">The sequence shown here is derived from an EMBL/GenBank/DDBJ whole genome shotgun (WGS) entry which is preliminary data.</text>
</comment>
<feature type="active site" description="Nucleophile" evidence="7">
    <location>
        <position position="390"/>
    </location>
</feature>
<accession>A0A5M8IFI0</accession>
<dbReference type="CDD" id="cd07023">
    <property type="entry name" value="S49_Sppa_N_C"/>
    <property type="match status" value="1"/>
</dbReference>
<comment type="subcellular location">
    <subcellularLocation>
        <location evidence="1">Membrane</location>
    </subcellularLocation>
</comment>
<comment type="similarity">
    <text evidence="2">Belongs to the peptidase S49 family.</text>
</comment>
<dbReference type="EMBL" id="VMRG01000001">
    <property type="protein sequence ID" value="KAA6233044.1"/>
    <property type="molecule type" value="Genomic_DNA"/>
</dbReference>
<evidence type="ECO:0000256" key="3">
    <source>
        <dbReference type="ARBA" id="ARBA00022670"/>
    </source>
</evidence>
<dbReference type="GO" id="GO:0008236">
    <property type="term" value="F:serine-type peptidase activity"/>
    <property type="evidence" value="ECO:0007669"/>
    <property type="project" value="UniProtKB-KW"/>
</dbReference>
<gene>
    <name evidence="10" type="primary">sppA</name>
    <name evidence="10" type="ORF">FP507_08295</name>
</gene>
<dbReference type="Gene3D" id="3.90.226.10">
    <property type="entry name" value="2-enoyl-CoA Hydratase, Chain A, domain 1"/>
    <property type="match status" value="2"/>
</dbReference>
<dbReference type="InterPro" id="IPR047272">
    <property type="entry name" value="S49_SppA_C"/>
</dbReference>
<evidence type="ECO:0000256" key="4">
    <source>
        <dbReference type="ARBA" id="ARBA00022801"/>
    </source>
</evidence>
<evidence type="ECO:0000256" key="5">
    <source>
        <dbReference type="ARBA" id="ARBA00022825"/>
    </source>
</evidence>
<dbReference type="NCBIfam" id="TIGR00706">
    <property type="entry name" value="SppA_dom"/>
    <property type="match status" value="1"/>
</dbReference>
<keyword evidence="8" id="KW-0812">Transmembrane</keyword>
<dbReference type="AlphaFoldDB" id="A0A5M8IFI0"/>
<reference evidence="10 11" key="1">
    <citation type="submission" date="2019-07" db="EMBL/GenBank/DDBJ databases">
        <title>Draft genome Sequence of Chlorobium phaeovibrioides sp. strain PhvTcv-s14, from the Phylum Chlorobi.</title>
        <authorList>
            <person name="Babenko V."/>
            <person name="Boldyreva D."/>
            <person name="Kanygina A."/>
            <person name="Selezneva O."/>
            <person name="Akopiyan T."/>
            <person name="Lunina O."/>
        </authorList>
    </citation>
    <scope>NUCLEOTIDE SEQUENCE [LARGE SCALE GENOMIC DNA]</scope>
    <source>
        <strain evidence="10 11">GrTcv12</strain>
    </source>
</reference>
<dbReference type="Proteomes" id="UP000327458">
    <property type="component" value="Unassembled WGS sequence"/>
</dbReference>
<evidence type="ECO:0000256" key="8">
    <source>
        <dbReference type="SAM" id="Phobius"/>
    </source>
</evidence>
<feature type="domain" description="Peptidase S49" evidence="9">
    <location>
        <begin position="377"/>
        <end position="524"/>
    </location>
</feature>
<sequence>MSRLWNSGKRPGCLVRGCLAVIVFSLLALAAVFFLQRSRSALPERFVLHIPLTGTVREHSSRSGALPFLAPMEPLSQQELLFMLRRASGDSRVEAVLLSIDGLRAAPAKIGELRASIEAVRKGGKRVIAFLRSPEDSDYLLASACDSIIVAKGSFMLLDGLRAETLYYKTALAKIGVSFQAAQWKEYKSGVEPYVRSGPSPQSRERLGELLDDVYGEYLGYVSRRRAMAPETLERIVNTRPLMTAEEAIRLKLVDGTVPAWQLEPSLEKTMTGRLPEEESDFFVDGRRYSASFDSPLEHEGREKLALVTISGPIVPTGSEGVEDMGEGVGEGQIRRALDRALADKNIRAIVVRIDSPGGDAMASASMLEMLDSAAVKKPLVVSMSGVAASGGYMAALAGKTIYASPLTITGSIGVYALKPEISGLAEKTGLGRSVVTRGRYADANSLFKPLDREEYRMFVEASGEIYRDFVGKVAASRTLSFAGADSLAGGRVWTGKRALAVGLVDRSGGLFDALREAQRLAGIDSTRHPEIVSLSEEQGWIALLLNGDGARLMQRAERMVVKHLAGSALSSGGMSAFDVFGLEAVRSGRMMMLTLMPFDVDIR</sequence>
<dbReference type="Pfam" id="PF01343">
    <property type="entry name" value="Peptidase_S49"/>
    <property type="match status" value="2"/>
</dbReference>
<dbReference type="InterPro" id="IPR004634">
    <property type="entry name" value="Pept_S49_pIV"/>
</dbReference>
<keyword evidence="3" id="KW-0645">Protease</keyword>
<dbReference type="InterPro" id="IPR002142">
    <property type="entry name" value="Peptidase_S49"/>
</dbReference>
<keyword evidence="4" id="KW-0378">Hydrolase</keyword>
<name>A0A5M8IFI0_CHLPH</name>
<dbReference type="InterPro" id="IPR004635">
    <property type="entry name" value="Pept_S49_SppA"/>
</dbReference>
<evidence type="ECO:0000256" key="7">
    <source>
        <dbReference type="PIRSR" id="PIRSR001217-1"/>
    </source>
</evidence>
<keyword evidence="6 8" id="KW-0472">Membrane</keyword>
<dbReference type="GO" id="GO:0016020">
    <property type="term" value="C:membrane"/>
    <property type="evidence" value="ECO:0007669"/>
    <property type="project" value="UniProtKB-SubCell"/>
</dbReference>
<dbReference type="CDD" id="cd07018">
    <property type="entry name" value="S49_SppA_67K_type"/>
    <property type="match status" value="1"/>
</dbReference>
<evidence type="ECO:0000256" key="2">
    <source>
        <dbReference type="ARBA" id="ARBA00008683"/>
    </source>
</evidence>
<feature type="domain" description="Peptidase S49" evidence="9">
    <location>
        <begin position="121"/>
        <end position="257"/>
    </location>
</feature>
<protein>
    <submittedName>
        <fullName evidence="10">Signal peptide peptidase SppA</fullName>
    </submittedName>
</protein>
<evidence type="ECO:0000256" key="6">
    <source>
        <dbReference type="ARBA" id="ARBA00023136"/>
    </source>
</evidence>
<evidence type="ECO:0000313" key="11">
    <source>
        <dbReference type="Proteomes" id="UP000327458"/>
    </source>
</evidence>
<proteinExistence type="inferred from homology"/>
<dbReference type="Gene3D" id="6.20.330.10">
    <property type="match status" value="1"/>
</dbReference>
<dbReference type="InterPro" id="IPR047217">
    <property type="entry name" value="S49_SppA_67K_type_N"/>
</dbReference>
<dbReference type="PIRSF" id="PIRSF001217">
    <property type="entry name" value="Protease_4_SppA"/>
    <property type="match status" value="1"/>
</dbReference>
<dbReference type="GO" id="GO:0006465">
    <property type="term" value="P:signal peptide processing"/>
    <property type="evidence" value="ECO:0007669"/>
    <property type="project" value="InterPro"/>
</dbReference>
<feature type="transmembrane region" description="Helical" evidence="8">
    <location>
        <begin position="12"/>
        <end position="35"/>
    </location>
</feature>
<evidence type="ECO:0000313" key="10">
    <source>
        <dbReference type="EMBL" id="KAA6233044.1"/>
    </source>
</evidence>
<evidence type="ECO:0000259" key="9">
    <source>
        <dbReference type="Pfam" id="PF01343"/>
    </source>
</evidence>
<evidence type="ECO:0000256" key="1">
    <source>
        <dbReference type="ARBA" id="ARBA00004370"/>
    </source>
</evidence>
<feature type="active site" description="Proton donor/acceptor" evidence="7">
    <location>
        <position position="188"/>
    </location>
</feature>
<dbReference type="InterPro" id="IPR029045">
    <property type="entry name" value="ClpP/crotonase-like_dom_sf"/>
</dbReference>
<dbReference type="RefSeq" id="WP_151419585.1">
    <property type="nucleotide sequence ID" value="NZ_VMRG01000001.1"/>
</dbReference>
<keyword evidence="8" id="KW-1133">Transmembrane helix</keyword>